<dbReference type="CDD" id="cd10567">
    <property type="entry name" value="SWIB-MDM2_like"/>
    <property type="match status" value="2"/>
</dbReference>
<dbReference type="FunFam" id="1.10.245.10:FF:000004">
    <property type="entry name" value="Upstream activation factor subunit"/>
    <property type="match status" value="1"/>
</dbReference>
<dbReference type="GO" id="GO:0000500">
    <property type="term" value="C:RNA polymerase I upstream activating factor complex"/>
    <property type="evidence" value="ECO:0007669"/>
    <property type="project" value="UniProtKB-ARBA"/>
</dbReference>
<evidence type="ECO:0000256" key="3">
    <source>
        <dbReference type="ARBA" id="ARBA00023163"/>
    </source>
</evidence>
<dbReference type="InterPro" id="IPR019835">
    <property type="entry name" value="SWIB_domain"/>
</dbReference>
<dbReference type="InterPro" id="IPR014876">
    <property type="entry name" value="DEK_C"/>
</dbReference>
<feature type="compositionally biased region" description="Low complexity" evidence="5">
    <location>
        <begin position="142"/>
        <end position="158"/>
    </location>
</feature>
<gene>
    <name evidence="8" type="ORF">JCGZ_22250</name>
</gene>
<evidence type="ECO:0000256" key="5">
    <source>
        <dbReference type="SAM" id="MobiDB-lite"/>
    </source>
</evidence>
<dbReference type="KEGG" id="jcu:105644324"/>
<dbReference type="PANTHER" id="PTHR13844">
    <property type="entry name" value="SWI/SNF-RELATED MATRIX-ASSOCIATED ACTIN-DEPENDENT REGULATOR OF CHROMATIN SUBFAMILY D"/>
    <property type="match status" value="1"/>
</dbReference>
<dbReference type="PROSITE" id="PS51998">
    <property type="entry name" value="DEK_C"/>
    <property type="match status" value="1"/>
</dbReference>
<evidence type="ECO:0000256" key="1">
    <source>
        <dbReference type="ARBA" id="ARBA00004123"/>
    </source>
</evidence>
<protein>
    <recommendedName>
        <fullName evidence="10">DM2 domain-containing protein</fullName>
    </recommendedName>
</protein>
<evidence type="ECO:0008006" key="10">
    <source>
        <dbReference type="Google" id="ProtNLM"/>
    </source>
</evidence>
<reference evidence="8 9" key="1">
    <citation type="journal article" date="2014" name="PLoS ONE">
        <title>Global Analysis of Gene Expression Profiles in Physic Nut (Jatropha curcas L.) Seedlings Exposed to Salt Stress.</title>
        <authorList>
            <person name="Zhang L."/>
            <person name="Zhang C."/>
            <person name="Wu P."/>
            <person name="Chen Y."/>
            <person name="Li M."/>
            <person name="Jiang H."/>
            <person name="Wu G."/>
        </authorList>
    </citation>
    <scope>NUCLEOTIDE SEQUENCE [LARGE SCALE GENOMIC DNA]</scope>
    <source>
        <strain evidence="9">cv. GZQX0401</strain>
        <tissue evidence="8">Young leaves</tissue>
    </source>
</reference>
<keyword evidence="2" id="KW-0805">Transcription regulation</keyword>
<feature type="domain" description="DM2" evidence="6">
    <location>
        <begin position="301"/>
        <end position="380"/>
    </location>
</feature>
<evidence type="ECO:0000313" key="8">
    <source>
        <dbReference type="EMBL" id="KDP26953.1"/>
    </source>
</evidence>
<evidence type="ECO:0000256" key="2">
    <source>
        <dbReference type="ARBA" id="ARBA00023015"/>
    </source>
</evidence>
<feature type="domain" description="DEK-C" evidence="7">
    <location>
        <begin position="1"/>
        <end position="57"/>
    </location>
</feature>
<dbReference type="SUPFAM" id="SSF109715">
    <property type="entry name" value="DEK C-terminal domain"/>
    <property type="match status" value="1"/>
</dbReference>
<comment type="subcellular location">
    <subcellularLocation>
        <location evidence="1">Nucleus</location>
    </subcellularLocation>
</comment>
<dbReference type="Pfam" id="PF08766">
    <property type="entry name" value="DEK_C"/>
    <property type="match status" value="1"/>
</dbReference>
<keyword evidence="3" id="KW-0804">Transcription</keyword>
<dbReference type="EMBL" id="KK914891">
    <property type="protein sequence ID" value="KDP26953.1"/>
    <property type="molecule type" value="Genomic_DNA"/>
</dbReference>
<dbReference type="InterPro" id="IPR036885">
    <property type="entry name" value="SWIB_MDM2_dom_sf"/>
</dbReference>
<organism evidence="8 9">
    <name type="scientific">Jatropha curcas</name>
    <name type="common">Barbados nut</name>
    <dbReference type="NCBI Taxonomy" id="180498"/>
    <lineage>
        <taxon>Eukaryota</taxon>
        <taxon>Viridiplantae</taxon>
        <taxon>Streptophyta</taxon>
        <taxon>Embryophyta</taxon>
        <taxon>Tracheophyta</taxon>
        <taxon>Spermatophyta</taxon>
        <taxon>Magnoliopsida</taxon>
        <taxon>eudicotyledons</taxon>
        <taxon>Gunneridae</taxon>
        <taxon>Pentapetalae</taxon>
        <taxon>rosids</taxon>
        <taxon>fabids</taxon>
        <taxon>Malpighiales</taxon>
        <taxon>Euphorbiaceae</taxon>
        <taxon>Crotonoideae</taxon>
        <taxon>Jatropheae</taxon>
        <taxon>Jatropha</taxon>
    </lineage>
</organism>
<name>A0A067JVW1_JATCU</name>
<evidence type="ECO:0000313" key="9">
    <source>
        <dbReference type="Proteomes" id="UP000027138"/>
    </source>
</evidence>
<dbReference type="STRING" id="180498.A0A067JVW1"/>
<feature type="region of interest" description="Disordered" evidence="5">
    <location>
        <begin position="141"/>
        <end position="197"/>
    </location>
</feature>
<evidence type="ECO:0000259" key="7">
    <source>
        <dbReference type="PROSITE" id="PS51998"/>
    </source>
</evidence>
<dbReference type="GO" id="GO:0001181">
    <property type="term" value="F:RNA polymerase I general transcription initiation factor activity"/>
    <property type="evidence" value="ECO:0007669"/>
    <property type="project" value="UniProtKB-ARBA"/>
</dbReference>
<accession>A0A067JVW1</accession>
<dbReference type="OrthoDB" id="10251073at2759"/>
<dbReference type="PROSITE" id="PS51925">
    <property type="entry name" value="SWIB_MDM2"/>
    <property type="match status" value="2"/>
</dbReference>
<dbReference type="Pfam" id="PF02201">
    <property type="entry name" value="SWIB"/>
    <property type="match status" value="2"/>
</dbReference>
<dbReference type="SUPFAM" id="SSF47592">
    <property type="entry name" value="SWIB/MDM2 domain"/>
    <property type="match status" value="2"/>
</dbReference>
<evidence type="ECO:0000256" key="4">
    <source>
        <dbReference type="ARBA" id="ARBA00023242"/>
    </source>
</evidence>
<proteinExistence type="predicted"/>
<keyword evidence="9" id="KW-1185">Reference proteome</keyword>
<dbReference type="SMART" id="SM00151">
    <property type="entry name" value="SWIB"/>
    <property type="match status" value="2"/>
</dbReference>
<dbReference type="Gene3D" id="1.10.10.60">
    <property type="entry name" value="Homeodomain-like"/>
    <property type="match status" value="1"/>
</dbReference>
<dbReference type="InterPro" id="IPR003121">
    <property type="entry name" value="SWIB_MDM2_domain"/>
</dbReference>
<feature type="domain" description="DM2" evidence="6">
    <location>
        <begin position="198"/>
        <end position="275"/>
    </location>
</feature>
<dbReference type="Gene3D" id="1.10.245.10">
    <property type="entry name" value="SWIB/MDM2 domain"/>
    <property type="match status" value="2"/>
</dbReference>
<dbReference type="Proteomes" id="UP000027138">
    <property type="component" value="Unassembled WGS sequence"/>
</dbReference>
<sequence>MVSDQELAKGIETVLRQSDPNAVTSIDGVVQQLEAKLGLDLSHKAGFIRDQISLLLRSHPTTVTTTTTTATALPVTQPLHPLPHPQIQPQTFHLTPKDHFALQHHPQFQQFPPHFALYTQHQQQQHHHQQQQQIFPQDLNFRQPQAPHPSQQQQHPQRQQPPPVAKPEVYAQNAAAVPSELSKESAPVGAKRRGGPGGLNKVCGVSPELQAVVGEPALPRTEIVKQLWAYIRKNNLQDPSNKRKIICDDALRVVFETDCTDMFKMNKLLAKHIIPLEPSKEASQAKRVKVDVESTTENTEPVASAVVISDALAKFLGTGVREMTQVEASRRVWEYIKVNQLEDPLNSMVILCDAKLRELLGCESISAVGVEEMLARHHLFKQS</sequence>
<evidence type="ECO:0000259" key="6">
    <source>
        <dbReference type="PROSITE" id="PS51925"/>
    </source>
</evidence>
<dbReference type="AlphaFoldDB" id="A0A067JVW1"/>
<keyword evidence="4" id="KW-0539">Nucleus</keyword>